<evidence type="ECO:0000259" key="2">
    <source>
        <dbReference type="Pfam" id="PF03372"/>
    </source>
</evidence>
<comment type="caution">
    <text evidence="3">The sequence shown here is derived from an EMBL/GenBank/DDBJ whole genome shotgun (WGS) entry which is preliminary data.</text>
</comment>
<keyword evidence="3" id="KW-0540">Nuclease</keyword>
<reference evidence="3 4" key="1">
    <citation type="submission" date="2020-10" db="EMBL/GenBank/DDBJ databases">
        <title>Connecting structure to function with the recovery of over 1000 high-quality activated sludge metagenome-assembled genomes encoding full-length rRNA genes using long-read sequencing.</title>
        <authorList>
            <person name="Singleton C.M."/>
            <person name="Petriglieri F."/>
            <person name="Kristensen J.M."/>
            <person name="Kirkegaard R.H."/>
            <person name="Michaelsen T.Y."/>
            <person name="Andersen M.H."/>
            <person name="Karst S.M."/>
            <person name="Dueholm M.S."/>
            <person name="Nielsen P.H."/>
            <person name="Albertsen M."/>
        </authorList>
    </citation>
    <scope>NUCLEOTIDE SEQUENCE [LARGE SCALE GENOMIC DNA]</scope>
    <source>
        <strain evidence="3">Ribe_18-Q3-R11-54_MAXAC.273</strain>
    </source>
</reference>
<gene>
    <name evidence="3" type="ORF">IPP15_20240</name>
</gene>
<dbReference type="AlphaFoldDB" id="A0A9D7SYN7"/>
<name>A0A9D7SYN7_9BACT</name>
<evidence type="ECO:0000313" key="3">
    <source>
        <dbReference type="EMBL" id="MBK9984661.1"/>
    </source>
</evidence>
<keyword evidence="3" id="KW-0255">Endonuclease</keyword>
<feature type="domain" description="Endonuclease/exonuclease/phosphatase" evidence="2">
    <location>
        <begin position="122"/>
        <end position="302"/>
    </location>
</feature>
<keyword evidence="1" id="KW-0472">Membrane</keyword>
<evidence type="ECO:0000256" key="1">
    <source>
        <dbReference type="SAM" id="Phobius"/>
    </source>
</evidence>
<feature type="transmembrane region" description="Helical" evidence="1">
    <location>
        <begin position="53"/>
        <end position="71"/>
    </location>
</feature>
<keyword evidence="1" id="KW-0812">Transmembrane</keyword>
<dbReference type="InterPro" id="IPR005135">
    <property type="entry name" value="Endo/exonuclease/phosphatase"/>
</dbReference>
<dbReference type="GO" id="GO:0004519">
    <property type="term" value="F:endonuclease activity"/>
    <property type="evidence" value="ECO:0007669"/>
    <property type="project" value="UniProtKB-KW"/>
</dbReference>
<evidence type="ECO:0000313" key="4">
    <source>
        <dbReference type="Proteomes" id="UP000808337"/>
    </source>
</evidence>
<organism evidence="3 4">
    <name type="scientific">Candidatus Opimibacter skivensis</name>
    <dbReference type="NCBI Taxonomy" id="2982028"/>
    <lineage>
        <taxon>Bacteria</taxon>
        <taxon>Pseudomonadati</taxon>
        <taxon>Bacteroidota</taxon>
        <taxon>Saprospiria</taxon>
        <taxon>Saprospirales</taxon>
        <taxon>Saprospiraceae</taxon>
        <taxon>Candidatus Opimibacter</taxon>
    </lineage>
</organism>
<sequence>MISKTTDMSTPIKLAGLLPKAIVSVSVSALLILVTGLCVFTPSLLLLRQLSDYTFYIMLGMLVLGFTAFLVRQERIMMVSLLCCCVLCLHLKGSANKQMRLAVVTSNPSLKISHISLGNAENDYDKVIDYIAHLDADIISFQELTPDWNAQLIKKLSPEYKYIRTMTRLDPYGMGFFSKIAFQSLDTIYFHDVPALIGSIMLTNDHLCTIVSCTVIPPVNQAAFAMISKHFTYLTDYMKNFEGSVIVLGDLHLPPWAAEIQQFKVQANLLDSRRDTNPRNLDGSFSLPRIPVEHIFYGHKFECTSFSELGNGVVGRLGITGTYQIHNSDVESVQ</sequence>
<proteinExistence type="predicted"/>
<dbReference type="Gene3D" id="3.60.10.10">
    <property type="entry name" value="Endonuclease/exonuclease/phosphatase"/>
    <property type="match status" value="1"/>
</dbReference>
<protein>
    <submittedName>
        <fullName evidence="3">Endonuclease/exonuclease/phosphatase family protein</fullName>
    </submittedName>
</protein>
<dbReference type="Pfam" id="PF03372">
    <property type="entry name" value="Exo_endo_phos"/>
    <property type="match status" value="1"/>
</dbReference>
<keyword evidence="3" id="KW-0378">Hydrolase</keyword>
<dbReference type="EMBL" id="JADKGY010000030">
    <property type="protein sequence ID" value="MBK9984661.1"/>
    <property type="molecule type" value="Genomic_DNA"/>
</dbReference>
<dbReference type="InterPro" id="IPR036691">
    <property type="entry name" value="Endo/exonu/phosph_ase_sf"/>
</dbReference>
<dbReference type="SUPFAM" id="SSF56219">
    <property type="entry name" value="DNase I-like"/>
    <property type="match status" value="1"/>
</dbReference>
<accession>A0A9D7SYN7</accession>
<dbReference type="Proteomes" id="UP000808337">
    <property type="component" value="Unassembled WGS sequence"/>
</dbReference>
<keyword evidence="1" id="KW-1133">Transmembrane helix</keyword>
<feature type="transmembrane region" description="Helical" evidence="1">
    <location>
        <begin position="21"/>
        <end position="47"/>
    </location>
</feature>